<gene>
    <name evidence="2" type="ORF">CILFYP54_00381</name>
</gene>
<organism evidence="2">
    <name type="scientific">Collinsella intestinalis</name>
    <dbReference type="NCBI Taxonomy" id="147207"/>
    <lineage>
        <taxon>Bacteria</taxon>
        <taxon>Bacillati</taxon>
        <taxon>Actinomycetota</taxon>
        <taxon>Coriobacteriia</taxon>
        <taxon>Coriobacteriales</taxon>
        <taxon>Coriobacteriaceae</taxon>
        <taxon>Collinsella</taxon>
    </lineage>
</organism>
<name>A0A6N3AVH4_9ACTN</name>
<accession>A0A6N3AVH4</accession>
<protein>
    <recommendedName>
        <fullName evidence="1">Transcription regulator BetR N-terminal domain-containing protein</fullName>
    </recommendedName>
</protein>
<dbReference type="InterPro" id="IPR013975">
    <property type="entry name" value="Tscrpt_reg_BetR_N"/>
</dbReference>
<feature type="domain" description="Transcription regulator BetR N-terminal" evidence="1">
    <location>
        <begin position="11"/>
        <end position="70"/>
    </location>
</feature>
<evidence type="ECO:0000259" key="1">
    <source>
        <dbReference type="Pfam" id="PF08667"/>
    </source>
</evidence>
<dbReference type="InterPro" id="IPR010982">
    <property type="entry name" value="Lambda_DNA-bd_dom_sf"/>
</dbReference>
<reference evidence="2" key="1">
    <citation type="submission" date="2019-11" db="EMBL/GenBank/DDBJ databases">
        <authorList>
            <person name="Feng L."/>
        </authorList>
    </citation>
    <scope>NUCLEOTIDE SEQUENCE</scope>
    <source>
        <strain evidence="2">CintestinalisLFYP54</strain>
    </source>
</reference>
<dbReference type="Gene3D" id="1.10.260.40">
    <property type="entry name" value="lambda repressor-like DNA-binding domains"/>
    <property type="match status" value="1"/>
</dbReference>
<dbReference type="EMBL" id="CACRTN010000012">
    <property type="protein sequence ID" value="VYT95661.1"/>
    <property type="molecule type" value="Genomic_DNA"/>
</dbReference>
<dbReference type="GO" id="GO:0003677">
    <property type="term" value="F:DNA binding"/>
    <property type="evidence" value="ECO:0007669"/>
    <property type="project" value="InterPro"/>
</dbReference>
<dbReference type="Pfam" id="PF08667">
    <property type="entry name" value="BetR"/>
    <property type="match status" value="1"/>
</dbReference>
<evidence type="ECO:0000313" key="2">
    <source>
        <dbReference type="EMBL" id="VYT95661.1"/>
    </source>
</evidence>
<dbReference type="SUPFAM" id="SSF47413">
    <property type="entry name" value="lambda repressor-like DNA-binding domains"/>
    <property type="match status" value="1"/>
</dbReference>
<sequence>MIADSINLNTSKRIEGLRVAQRITKTEMGCYLGLSYPSIRARLSGEVPFQFNEVLRIANWWHLSLDELVGEMTVNELTVGGDGNE</sequence>
<dbReference type="AlphaFoldDB" id="A0A6N3AVH4"/>
<proteinExistence type="predicted"/>